<evidence type="ECO:0000256" key="4">
    <source>
        <dbReference type="ARBA" id="ARBA00022771"/>
    </source>
</evidence>
<gene>
    <name evidence="10" type="ORF">MAR_032692</name>
</gene>
<feature type="compositionally biased region" description="Low complexity" evidence="8">
    <location>
        <begin position="1074"/>
        <end position="1085"/>
    </location>
</feature>
<feature type="domain" description="C2H2-type" evidence="9">
    <location>
        <begin position="261"/>
        <end position="288"/>
    </location>
</feature>
<sequence length="1446" mass="157873">MANENDLAFERGETEAGESVVKVNGIIEQINAEQDVKQVANHDEVSQVRAVADENGSRVDLNHMEAGGNKANGASLSEAQAGLNENATDEVTHGVYNVASEQGIEPSNVAGEQTNGTVEQSVDNECGDVITDEHKPVGVDNEGDRALPVAGVSASASQSEGSLSNLDKIINSVASGEAEVTMKDRTLAGSQEFMSSNDHLNDLSSSSQPNPFQRNRSPGQAYYPGANLPPPPPYQPNPTTFPQGGENAELDLSGKDGKTLCECPVCGKKLTSKNTLETHMRTHTGEKPFECSFCKKTFAFKSNCTRHMLTHTQTKQQKSLGGEEMEENVAEAYPEGEEEKFLQHNGDWSALTPDEHNELRQYMEKIASAHSQQAALVGRSQNSASVPASHSSHPQSGPPSQGHPANQPPSDHPKALQRPGFSQQMSIEETEPVESLYPGEKGKAVHVCNICNKTYSSSATLKAHHRLHTGEKPFVCQFCNKSFTFKGNMKQHIVKHHKEAAEAGGMSLNLSETSNDGVPTGLKTPKKEKKSPITARRSNQLMPGINTLTSPNSQSQLSDQSSQPPCQLELEEANSSGAFALSSPPSNCSANSGLLSPQTPSSSKGSNPLTSPKNTKVTVCPICNKELAYSSSLATHMRVHTGEKPFECALCKKSFAQRSNLNTHTKSCRKKYEKEDPAALAAAGLSGSQDSLPQTPDQTELPGFPQMHGLSDSNQSGPMPTQSSASTEVSSNYEMAMDLSQHRPGSMYPSGQGFPGYEQMTDPGIHQGMPVDYSRYPNPIFQQPPASHGGIMDPSLQQPYQGPYPLQAYSSSEVSPALNSPQPLPSIPSSLPSTTSTSSGNILPNFFSVFSNRSDPSSLQLSEDPLFDTKPQDMSTQPAAPIVSKMKEEPKSALANEHTIPVMGHINEASTISMHPAPPREPSPDPSPSKPKLDPTKKRSSSRTMSEEEKVAQRTCPECKKVLSCLAGLRHHMRIHTGEKPYRCGLCNKRFSQKCNTHTHIKSCFKQRQVKGIIPEHLTGKPEPELYAVLTIEEADPNFNPKEFKIKYGMEVTDQQYEGKEGDGDSASGVDIVSRSSSGKSGGKSNTELVKEALLGIIDERKEAQDGEVGNNQSRSMSPDLSDKKDDVDGETPEKLKKLKKVYKKYGIDGGYKARKCSECDTEITGTPSSMLNHIRTHTKEKPYLCNYCCRPFSMKFSLNRHILAIHGENRHERKGVDDSEKNGKRKMSLTDESSQDTIPDAKYTKFSEDIVKVEKEEDMNDLDKSKINSSMDESKSLESAVQSVIENVKAEINSEKSDLSKDKDANDKNMSIGGENDDDDKVGVGDKSSGGKNKKNMVIVDEAQVAAMDIVKRGLKHCEFCKRDFARPQLLLTHMRQHTGAEKPFKCVMCSKTFAYKASLKNHFEKHKAEMYRCTVCEELYTTETELAEHSVSHSWEDCPDLDAL</sequence>
<dbReference type="InterPro" id="IPR036236">
    <property type="entry name" value="Znf_C2H2_sf"/>
</dbReference>
<feature type="domain" description="C2H2-type" evidence="9">
    <location>
        <begin position="618"/>
        <end position="645"/>
    </location>
</feature>
<feature type="domain" description="C2H2-type" evidence="9">
    <location>
        <begin position="954"/>
        <end position="981"/>
    </location>
</feature>
<keyword evidence="4 7" id="KW-0863">Zinc-finger</keyword>
<feature type="region of interest" description="Disordered" evidence="8">
    <location>
        <begin position="505"/>
        <end position="615"/>
    </location>
</feature>
<organism evidence="10 11">
    <name type="scientific">Mya arenaria</name>
    <name type="common">Soft-shell clam</name>
    <dbReference type="NCBI Taxonomy" id="6604"/>
    <lineage>
        <taxon>Eukaryota</taxon>
        <taxon>Metazoa</taxon>
        <taxon>Spiralia</taxon>
        <taxon>Lophotrochozoa</taxon>
        <taxon>Mollusca</taxon>
        <taxon>Bivalvia</taxon>
        <taxon>Autobranchia</taxon>
        <taxon>Heteroconchia</taxon>
        <taxon>Euheterodonta</taxon>
        <taxon>Imparidentia</taxon>
        <taxon>Neoheterodontei</taxon>
        <taxon>Myida</taxon>
        <taxon>Myoidea</taxon>
        <taxon>Myidae</taxon>
        <taxon>Mya</taxon>
    </lineage>
</organism>
<feature type="compositionally biased region" description="Polar residues" evidence="8">
    <location>
        <begin position="208"/>
        <end position="218"/>
    </location>
</feature>
<feature type="compositionally biased region" description="Low complexity" evidence="8">
    <location>
        <begin position="794"/>
        <end position="807"/>
    </location>
</feature>
<dbReference type="Proteomes" id="UP001164746">
    <property type="component" value="Chromosome 10"/>
</dbReference>
<feature type="domain" description="C2H2-type" evidence="9">
    <location>
        <begin position="446"/>
        <end position="473"/>
    </location>
</feature>
<dbReference type="Gene3D" id="3.30.160.60">
    <property type="entry name" value="Classic Zinc Finger"/>
    <property type="match status" value="11"/>
</dbReference>
<feature type="compositionally biased region" description="Basic and acidic residues" evidence="8">
    <location>
        <begin position="1262"/>
        <end position="1277"/>
    </location>
</feature>
<feature type="compositionally biased region" description="Pro residues" evidence="8">
    <location>
        <begin position="227"/>
        <end position="236"/>
    </location>
</feature>
<keyword evidence="6" id="KW-0539">Nucleus</keyword>
<feature type="region of interest" description="Disordered" evidence="8">
    <location>
        <begin position="854"/>
        <end position="878"/>
    </location>
</feature>
<feature type="domain" description="C2H2-type" evidence="9">
    <location>
        <begin position="289"/>
        <end position="316"/>
    </location>
</feature>
<feature type="domain" description="C2H2-type" evidence="9">
    <location>
        <begin position="474"/>
        <end position="501"/>
    </location>
</feature>
<feature type="region of interest" description="Disordered" evidence="8">
    <location>
        <begin position="1101"/>
        <end position="1133"/>
    </location>
</feature>
<evidence type="ECO:0000256" key="6">
    <source>
        <dbReference type="ARBA" id="ARBA00023242"/>
    </source>
</evidence>
<name>A0ABY7FBQ4_MYAAR</name>
<feature type="compositionally biased region" description="Polar residues" evidence="8">
    <location>
        <begin position="711"/>
        <end position="733"/>
    </location>
</feature>
<feature type="compositionally biased region" description="Basic and acidic residues" evidence="8">
    <location>
        <begin position="1121"/>
        <end position="1133"/>
    </location>
</feature>
<dbReference type="SMART" id="SM00355">
    <property type="entry name" value="ZnF_C2H2"/>
    <property type="match status" value="13"/>
</dbReference>
<evidence type="ECO:0000313" key="11">
    <source>
        <dbReference type="Proteomes" id="UP001164746"/>
    </source>
</evidence>
<feature type="compositionally biased region" description="Low complexity" evidence="8">
    <location>
        <begin position="195"/>
        <end position="207"/>
    </location>
</feature>
<feature type="compositionally biased region" description="Low complexity" evidence="8">
    <location>
        <begin position="380"/>
        <end position="405"/>
    </location>
</feature>
<feature type="region of interest" description="Disordered" evidence="8">
    <location>
        <begin position="195"/>
        <end position="253"/>
    </location>
</feature>
<evidence type="ECO:0000259" key="9">
    <source>
        <dbReference type="PROSITE" id="PS50157"/>
    </source>
</evidence>
<evidence type="ECO:0000256" key="7">
    <source>
        <dbReference type="PROSITE-ProRule" id="PRU00042"/>
    </source>
</evidence>
<feature type="domain" description="C2H2-type" evidence="9">
    <location>
        <begin position="1357"/>
        <end position="1384"/>
    </location>
</feature>
<feature type="compositionally biased region" description="Low complexity" evidence="8">
    <location>
        <begin position="550"/>
        <end position="567"/>
    </location>
</feature>
<feature type="region of interest" description="Disordered" evidence="8">
    <location>
        <begin position="370"/>
        <end position="419"/>
    </location>
</feature>
<accession>A0ABY7FBQ4</accession>
<dbReference type="InterPro" id="IPR013087">
    <property type="entry name" value="Znf_C2H2_type"/>
</dbReference>
<dbReference type="Pfam" id="PF13912">
    <property type="entry name" value="zf-C2H2_6"/>
    <property type="match status" value="1"/>
</dbReference>
<dbReference type="EMBL" id="CP111021">
    <property type="protein sequence ID" value="WAR18098.1"/>
    <property type="molecule type" value="Genomic_DNA"/>
</dbReference>
<feature type="region of interest" description="Disordered" evidence="8">
    <location>
        <begin position="912"/>
        <end position="953"/>
    </location>
</feature>
<feature type="domain" description="C2H2-type" evidence="9">
    <location>
        <begin position="1413"/>
        <end position="1440"/>
    </location>
</feature>
<protein>
    <submittedName>
        <fullName evidence="10">ZN879-like protein</fullName>
    </submittedName>
</protein>
<dbReference type="Pfam" id="PF00096">
    <property type="entry name" value="zf-C2H2"/>
    <property type="match status" value="4"/>
</dbReference>
<proteinExistence type="predicted"/>
<dbReference type="InterPro" id="IPR050331">
    <property type="entry name" value="Zinc_finger"/>
</dbReference>
<feature type="compositionally biased region" description="Polar residues" evidence="8">
    <location>
        <begin position="508"/>
        <end position="517"/>
    </location>
</feature>
<dbReference type="PANTHER" id="PTHR16515:SF49">
    <property type="entry name" value="GASTRULA ZINC FINGER PROTEIN XLCGF49.1-LIKE-RELATED"/>
    <property type="match status" value="1"/>
</dbReference>
<keyword evidence="11" id="KW-1185">Reference proteome</keyword>
<feature type="region of interest" description="Disordered" evidence="8">
    <location>
        <begin position="1211"/>
        <end position="1242"/>
    </location>
</feature>
<feature type="region of interest" description="Disordered" evidence="8">
    <location>
        <begin position="1262"/>
        <end position="1281"/>
    </location>
</feature>
<evidence type="ECO:0000256" key="1">
    <source>
        <dbReference type="ARBA" id="ARBA00004123"/>
    </source>
</evidence>
<evidence type="ECO:0000256" key="5">
    <source>
        <dbReference type="ARBA" id="ARBA00022833"/>
    </source>
</evidence>
<feature type="compositionally biased region" description="Low complexity" evidence="8">
    <location>
        <begin position="827"/>
        <end position="837"/>
    </location>
</feature>
<keyword evidence="2" id="KW-0479">Metal-binding</keyword>
<comment type="subcellular location">
    <subcellularLocation>
        <location evidence="1">Nucleus</location>
    </subcellularLocation>
</comment>
<dbReference type="PROSITE" id="PS00028">
    <property type="entry name" value="ZINC_FINGER_C2H2_1"/>
    <property type="match status" value="10"/>
</dbReference>
<feature type="region of interest" description="Disordered" evidence="8">
    <location>
        <begin position="1057"/>
        <end position="1086"/>
    </location>
</feature>
<feature type="region of interest" description="Disordered" evidence="8">
    <location>
        <begin position="682"/>
        <end position="837"/>
    </location>
</feature>
<feature type="compositionally biased region" description="Polar residues" evidence="8">
    <location>
        <begin position="1110"/>
        <end position="1119"/>
    </location>
</feature>
<reference evidence="10" key="1">
    <citation type="submission" date="2022-11" db="EMBL/GenBank/DDBJ databases">
        <title>Centuries of genome instability and evolution in soft-shell clam transmissible cancer (bioRxiv).</title>
        <authorList>
            <person name="Hart S.F.M."/>
            <person name="Yonemitsu M.A."/>
            <person name="Giersch R.M."/>
            <person name="Beal B.F."/>
            <person name="Arriagada G."/>
            <person name="Davis B.W."/>
            <person name="Ostrander E.A."/>
            <person name="Goff S.P."/>
            <person name="Metzger M.J."/>
        </authorList>
    </citation>
    <scope>NUCLEOTIDE SEQUENCE</scope>
    <source>
        <strain evidence="10">MELC-2E11</strain>
        <tissue evidence="10">Siphon/mantle</tissue>
    </source>
</reference>
<feature type="compositionally biased region" description="Polar residues" evidence="8">
    <location>
        <begin position="536"/>
        <end position="549"/>
    </location>
</feature>
<evidence type="ECO:0000313" key="10">
    <source>
        <dbReference type="EMBL" id="WAR18098.1"/>
    </source>
</evidence>
<feature type="compositionally biased region" description="Polar residues" evidence="8">
    <location>
        <begin position="689"/>
        <end position="698"/>
    </location>
</feature>
<feature type="region of interest" description="Disordered" evidence="8">
    <location>
        <begin position="1295"/>
        <end position="1334"/>
    </location>
</feature>
<feature type="domain" description="C2H2-type" evidence="9">
    <location>
        <begin position="1386"/>
        <end position="1413"/>
    </location>
</feature>
<dbReference type="PROSITE" id="PS50157">
    <property type="entry name" value="ZINC_FINGER_C2H2_2"/>
    <property type="match status" value="12"/>
</dbReference>
<feature type="compositionally biased region" description="Polar residues" evidence="8">
    <location>
        <begin position="573"/>
        <end position="615"/>
    </location>
</feature>
<feature type="domain" description="C2H2-type" evidence="9">
    <location>
        <begin position="646"/>
        <end position="677"/>
    </location>
</feature>
<feature type="compositionally biased region" description="Pro residues" evidence="8">
    <location>
        <begin position="916"/>
        <end position="929"/>
    </location>
</feature>
<keyword evidence="3" id="KW-0677">Repeat</keyword>
<dbReference type="PANTHER" id="PTHR16515">
    <property type="entry name" value="PR DOMAIN ZINC FINGER PROTEIN"/>
    <property type="match status" value="1"/>
</dbReference>
<keyword evidence="5" id="KW-0862">Zinc</keyword>
<dbReference type="Pfam" id="PF12874">
    <property type="entry name" value="zf-met"/>
    <property type="match status" value="1"/>
</dbReference>
<dbReference type="SUPFAM" id="SSF57667">
    <property type="entry name" value="beta-beta-alpha zinc fingers"/>
    <property type="match status" value="6"/>
</dbReference>
<feature type="domain" description="C2H2-type" evidence="9">
    <location>
        <begin position="1184"/>
        <end position="1212"/>
    </location>
</feature>
<evidence type="ECO:0000256" key="2">
    <source>
        <dbReference type="ARBA" id="ARBA00022723"/>
    </source>
</evidence>
<evidence type="ECO:0000256" key="3">
    <source>
        <dbReference type="ARBA" id="ARBA00022737"/>
    </source>
</evidence>
<feature type="compositionally biased region" description="Basic and acidic residues" evidence="8">
    <location>
        <begin position="1295"/>
        <end position="1308"/>
    </location>
</feature>
<feature type="compositionally biased region" description="Basic and acidic residues" evidence="8">
    <location>
        <begin position="1211"/>
        <end position="1223"/>
    </location>
</feature>
<feature type="domain" description="C2H2-type" evidence="9">
    <location>
        <begin position="982"/>
        <end position="1009"/>
    </location>
</feature>
<evidence type="ECO:0000256" key="8">
    <source>
        <dbReference type="SAM" id="MobiDB-lite"/>
    </source>
</evidence>